<protein>
    <submittedName>
        <fullName evidence="3">Uncharacterized protein</fullName>
    </submittedName>
</protein>
<keyword evidence="1" id="KW-0175">Coiled coil</keyword>
<feature type="region of interest" description="Disordered" evidence="2">
    <location>
        <begin position="281"/>
        <end position="316"/>
    </location>
</feature>
<organism>
    <name type="scientific">Branchiostoma floridae</name>
    <name type="common">Florida lancelet</name>
    <name type="synonym">Amphioxus</name>
    <dbReference type="NCBI Taxonomy" id="7739"/>
    <lineage>
        <taxon>Eukaryota</taxon>
        <taxon>Metazoa</taxon>
        <taxon>Chordata</taxon>
        <taxon>Cephalochordata</taxon>
        <taxon>Leptocardii</taxon>
        <taxon>Amphioxiformes</taxon>
        <taxon>Branchiostomatidae</taxon>
        <taxon>Branchiostoma</taxon>
    </lineage>
</organism>
<accession>C3YBJ1</accession>
<reference evidence="3" key="1">
    <citation type="journal article" date="2008" name="Nature">
        <title>The amphioxus genome and the evolution of the chordate karyotype.</title>
        <authorList>
            <consortium name="US DOE Joint Genome Institute (JGI-PGF)"/>
            <person name="Putnam N.H."/>
            <person name="Butts T."/>
            <person name="Ferrier D.E.K."/>
            <person name="Furlong R.F."/>
            <person name="Hellsten U."/>
            <person name="Kawashima T."/>
            <person name="Robinson-Rechavi M."/>
            <person name="Shoguchi E."/>
            <person name="Terry A."/>
            <person name="Yu J.-K."/>
            <person name="Benito-Gutierrez E.L."/>
            <person name="Dubchak I."/>
            <person name="Garcia-Fernandez J."/>
            <person name="Gibson-Brown J.J."/>
            <person name="Grigoriev I.V."/>
            <person name="Horton A.C."/>
            <person name="de Jong P.J."/>
            <person name="Jurka J."/>
            <person name="Kapitonov V.V."/>
            <person name="Kohara Y."/>
            <person name="Kuroki Y."/>
            <person name="Lindquist E."/>
            <person name="Lucas S."/>
            <person name="Osoegawa K."/>
            <person name="Pennacchio L.A."/>
            <person name="Salamov A.A."/>
            <person name="Satou Y."/>
            <person name="Sauka-Spengler T."/>
            <person name="Schmutz J."/>
            <person name="Shin-I T."/>
            <person name="Toyoda A."/>
            <person name="Bronner-Fraser M."/>
            <person name="Fujiyama A."/>
            <person name="Holland L.Z."/>
            <person name="Holland P.W.H."/>
            <person name="Satoh N."/>
            <person name="Rokhsar D.S."/>
        </authorList>
    </citation>
    <scope>NUCLEOTIDE SEQUENCE [LARGE SCALE GENOMIC DNA]</scope>
    <source>
        <strain evidence="3">S238N-H82</strain>
        <tissue evidence="3">Testes</tissue>
    </source>
</reference>
<feature type="coiled-coil region" evidence="1">
    <location>
        <begin position="167"/>
        <end position="197"/>
    </location>
</feature>
<gene>
    <name evidence="3" type="ORF">BRAFLDRAFT_118506</name>
</gene>
<dbReference type="PANTHER" id="PTHR28457:SF2">
    <property type="entry name" value="SIMILAR TO 4930578I06RIK PROTEIN"/>
    <property type="match status" value="1"/>
</dbReference>
<proteinExistence type="predicted"/>
<evidence type="ECO:0000313" key="3">
    <source>
        <dbReference type="EMBL" id="EEN62348.1"/>
    </source>
</evidence>
<name>C3YBJ1_BRAFL</name>
<dbReference type="EMBL" id="GG666497">
    <property type="protein sequence ID" value="EEN62348.1"/>
    <property type="molecule type" value="Genomic_DNA"/>
</dbReference>
<sequence>MASTVSVTTDQAKTIAAQPAEEGKKSLMKVLGWQPYDPEDDMRQDILLDYLYDNFMFAVGKGFPWSQAVLCMELAAQMQKECQGLPLVEAIKHYSTKSQPYAQRLGDRNFKMFTDQFFQSYMQHYRLYQYVFGRDRDGWVSQYDLLVEPPPEPMLFKEGKSFKQWDYERQVVELQTMEAERRKLREAQKQSLEVEGDKLVQEAFSRLEGIEGPVDRETLASVVGDSITAHVTVTRDKLRTSIEETLASVVGESITAHVTVTRDKLRTSIEEVQDNLEFKLEKNKIPKPQGAKTPTPPVSGKRRKSPDRSRPSTRGSISRFISVLGTRLRASKMVDRPKHNNVAFALRY</sequence>
<dbReference type="eggNOG" id="ENOG502RYV3">
    <property type="taxonomic scope" value="Eukaryota"/>
</dbReference>
<evidence type="ECO:0000256" key="2">
    <source>
        <dbReference type="SAM" id="MobiDB-lite"/>
    </source>
</evidence>
<dbReference type="InParanoid" id="C3YBJ1"/>
<dbReference type="InterPro" id="IPR032727">
    <property type="entry name" value="CLAMP"/>
</dbReference>
<dbReference type="AlphaFoldDB" id="C3YBJ1"/>
<dbReference type="PANTHER" id="PTHR28457">
    <property type="entry name" value="COILED-COIL DOMAIN-CONTAINING PROTEIN 189"/>
    <property type="match status" value="1"/>
</dbReference>
<evidence type="ECO:0000256" key="1">
    <source>
        <dbReference type="SAM" id="Coils"/>
    </source>
</evidence>